<dbReference type="EMBL" id="UGCD01000002">
    <property type="protein sequence ID" value="STI19403.1"/>
    <property type="molecule type" value="Genomic_DNA"/>
</dbReference>
<keyword evidence="1" id="KW-0378">Hydrolase</keyword>
<dbReference type="Proteomes" id="UP000254159">
    <property type="component" value="Unassembled WGS sequence"/>
</dbReference>
<evidence type="ECO:0000313" key="1">
    <source>
        <dbReference type="EMBL" id="STI19403.1"/>
    </source>
</evidence>
<gene>
    <name evidence="1" type="primary">sbcC_4</name>
    <name evidence="1" type="ORF">NCTC10865_04774</name>
</gene>
<dbReference type="AlphaFoldDB" id="A0A376RNJ9"/>
<evidence type="ECO:0000313" key="2">
    <source>
        <dbReference type="Proteomes" id="UP000254159"/>
    </source>
</evidence>
<proteinExistence type="predicted"/>
<protein>
    <submittedName>
        <fullName evidence="1">Exonuclease, dsDNA, ATP-dependent</fullName>
    </submittedName>
</protein>
<dbReference type="GO" id="GO:0004527">
    <property type="term" value="F:exonuclease activity"/>
    <property type="evidence" value="ECO:0007669"/>
    <property type="project" value="UniProtKB-KW"/>
</dbReference>
<keyword evidence="1" id="KW-0269">Exonuclease</keyword>
<keyword evidence="1" id="KW-0540">Nuclease</keyword>
<organism evidence="1 2">
    <name type="scientific">Escherichia coli</name>
    <dbReference type="NCBI Taxonomy" id="562"/>
    <lineage>
        <taxon>Bacteria</taxon>
        <taxon>Pseudomonadati</taxon>
        <taxon>Pseudomonadota</taxon>
        <taxon>Gammaproteobacteria</taxon>
        <taxon>Enterobacterales</taxon>
        <taxon>Enterobacteriaceae</taxon>
        <taxon>Escherichia</taxon>
    </lineage>
</organism>
<reference evidence="1 2" key="1">
    <citation type="submission" date="2018-06" db="EMBL/GenBank/DDBJ databases">
        <authorList>
            <consortium name="Pathogen Informatics"/>
            <person name="Doyle S."/>
        </authorList>
    </citation>
    <scope>NUCLEOTIDE SEQUENCE [LARGE SCALE GENOMIC DNA]</scope>
    <source>
        <strain evidence="1 2">NCTC10865</strain>
    </source>
</reference>
<name>A0A376RNJ9_ECOLX</name>
<sequence>MPQEDEEESWLATRQQKRQSWQQRQNELTALQNRIQQLTPILETLPQSDDLPHSEELWRWITGGRFMNNVSHYTASSRRYSNRMFWRRKVCKSPGAV</sequence>
<accession>A0A376RNJ9</accession>